<protein>
    <submittedName>
        <fullName evidence="7">Lysoplasmalogenase</fullName>
    </submittedName>
</protein>
<organism evidence="7 8">
    <name type="scientific">Thalassolituus pacificus</name>
    <dbReference type="NCBI Taxonomy" id="2975440"/>
    <lineage>
        <taxon>Bacteria</taxon>
        <taxon>Pseudomonadati</taxon>
        <taxon>Pseudomonadota</taxon>
        <taxon>Gammaproteobacteria</taxon>
        <taxon>Oceanospirillales</taxon>
        <taxon>Oceanospirillaceae</taxon>
        <taxon>Thalassolituus</taxon>
    </lineage>
</organism>
<evidence type="ECO:0000256" key="3">
    <source>
        <dbReference type="ARBA" id="ARBA00022692"/>
    </source>
</evidence>
<comment type="caution">
    <text evidence="7">The sequence shown here is derived from an EMBL/GenBank/DDBJ whole genome shotgun (WGS) entry which is preliminary data.</text>
</comment>
<dbReference type="Proteomes" id="UP001147830">
    <property type="component" value="Unassembled WGS sequence"/>
</dbReference>
<evidence type="ECO:0000256" key="2">
    <source>
        <dbReference type="ARBA" id="ARBA00007375"/>
    </source>
</evidence>
<accession>A0A9X3APU8</accession>
<sequence length="232" mass="25446">MKHTLFGLAVILGALYILLWPLHPYPLSYALKASPLLLLAGIVWQQYKHAGLSLRAALLYSLAMLTSAAGDVFLDFDRSLYLKQALAAFLLAQLSYIALLWPLRQSRRGDALRAGLPALFAAFLLWQFYPNTGALWWPVVVYVLCLWGMAVLALRSGNRWIAAGGVLFMLADSLIGVNRFWLPFEHSTPVIVSIYISAQLLLGYGLLLAADSPLLKAATGRQKSMAESAPAS</sequence>
<reference evidence="7" key="1">
    <citation type="journal article" date="2022" name="Front. Microbiol.">
        <title>Genome-based taxonomic rearrangement of Oceanobacter-related bacteria including the description of Thalassolituus hydrocarbonoclasticus sp. nov. and Thalassolituus pacificus sp. nov. and emended description of the genus Thalassolituus.</title>
        <authorList>
            <person name="Dong C."/>
            <person name="Wei L."/>
            <person name="Wang J."/>
            <person name="Lai Q."/>
            <person name="Huang Z."/>
            <person name="Shao Z."/>
        </authorList>
    </citation>
    <scope>NUCLEOTIDE SEQUENCE</scope>
    <source>
        <strain evidence="7">59MF3M-4</strain>
    </source>
</reference>
<feature type="transmembrane region" description="Helical" evidence="6">
    <location>
        <begin position="135"/>
        <end position="154"/>
    </location>
</feature>
<dbReference type="GO" id="GO:0016787">
    <property type="term" value="F:hydrolase activity"/>
    <property type="evidence" value="ECO:0007669"/>
    <property type="project" value="TreeGrafter"/>
</dbReference>
<comment type="subcellular location">
    <subcellularLocation>
        <location evidence="1">Membrane</location>
        <topology evidence="1">Multi-pass membrane protein</topology>
    </subcellularLocation>
</comment>
<evidence type="ECO:0000256" key="4">
    <source>
        <dbReference type="ARBA" id="ARBA00022989"/>
    </source>
</evidence>
<feature type="transmembrane region" description="Helical" evidence="6">
    <location>
        <begin position="161"/>
        <end position="182"/>
    </location>
</feature>
<evidence type="ECO:0000256" key="1">
    <source>
        <dbReference type="ARBA" id="ARBA00004141"/>
    </source>
</evidence>
<keyword evidence="4 6" id="KW-1133">Transmembrane helix</keyword>
<feature type="transmembrane region" description="Helical" evidence="6">
    <location>
        <begin position="29"/>
        <end position="45"/>
    </location>
</feature>
<proteinExistence type="inferred from homology"/>
<keyword evidence="3 6" id="KW-0812">Transmembrane</keyword>
<comment type="similarity">
    <text evidence="2">Belongs to the TMEM86 family.</text>
</comment>
<dbReference type="GO" id="GO:0016020">
    <property type="term" value="C:membrane"/>
    <property type="evidence" value="ECO:0007669"/>
    <property type="project" value="UniProtKB-SubCell"/>
</dbReference>
<dbReference type="Pfam" id="PF07947">
    <property type="entry name" value="YhhN"/>
    <property type="match status" value="1"/>
</dbReference>
<evidence type="ECO:0000313" key="8">
    <source>
        <dbReference type="Proteomes" id="UP001147830"/>
    </source>
</evidence>
<keyword evidence="8" id="KW-1185">Reference proteome</keyword>
<dbReference type="InterPro" id="IPR012506">
    <property type="entry name" value="TMEM86B-like"/>
</dbReference>
<dbReference type="EMBL" id="JAOANI010000002">
    <property type="protein sequence ID" value="MCT7357620.1"/>
    <property type="molecule type" value="Genomic_DNA"/>
</dbReference>
<feature type="transmembrane region" description="Helical" evidence="6">
    <location>
        <begin position="194"/>
        <end position="215"/>
    </location>
</feature>
<feature type="transmembrane region" description="Helical" evidence="6">
    <location>
        <begin position="80"/>
        <end position="99"/>
    </location>
</feature>
<evidence type="ECO:0000256" key="5">
    <source>
        <dbReference type="ARBA" id="ARBA00023136"/>
    </source>
</evidence>
<dbReference type="AlphaFoldDB" id="A0A9X3APU8"/>
<reference evidence="7" key="2">
    <citation type="submission" date="2022-08" db="EMBL/GenBank/DDBJ databases">
        <authorList>
            <person name="Dong C."/>
        </authorList>
    </citation>
    <scope>NUCLEOTIDE SEQUENCE</scope>
    <source>
        <strain evidence="7">59MF3M-4</strain>
    </source>
</reference>
<keyword evidence="5 6" id="KW-0472">Membrane</keyword>
<dbReference type="PANTHER" id="PTHR31885:SF6">
    <property type="entry name" value="GH04784P"/>
    <property type="match status" value="1"/>
</dbReference>
<name>A0A9X3APU8_9GAMM</name>
<evidence type="ECO:0000313" key="7">
    <source>
        <dbReference type="EMBL" id="MCT7357620.1"/>
    </source>
</evidence>
<dbReference type="RefSeq" id="WP_260974551.1">
    <property type="nucleotide sequence ID" value="NZ_JAOANI010000002.1"/>
</dbReference>
<feature type="transmembrane region" description="Helical" evidence="6">
    <location>
        <begin position="111"/>
        <end position="129"/>
    </location>
</feature>
<dbReference type="PANTHER" id="PTHR31885">
    <property type="entry name" value="GH04784P"/>
    <property type="match status" value="1"/>
</dbReference>
<feature type="transmembrane region" description="Helical" evidence="6">
    <location>
        <begin position="5"/>
        <end position="23"/>
    </location>
</feature>
<feature type="transmembrane region" description="Helical" evidence="6">
    <location>
        <begin position="57"/>
        <end position="74"/>
    </location>
</feature>
<gene>
    <name evidence="7" type="ORF">NYR02_01100</name>
</gene>
<evidence type="ECO:0000256" key="6">
    <source>
        <dbReference type="SAM" id="Phobius"/>
    </source>
</evidence>